<evidence type="ECO:0000256" key="2">
    <source>
        <dbReference type="ARBA" id="ARBA00022803"/>
    </source>
</evidence>
<reference evidence="3" key="1">
    <citation type="journal article" date="2019" name="PLoS Negl. Trop. Dis.">
        <title>Revisiting the worldwide diversity of Leptospira species in the environment.</title>
        <authorList>
            <person name="Vincent A.T."/>
            <person name="Schiettekatte O."/>
            <person name="Bourhy P."/>
            <person name="Veyrier F.J."/>
            <person name="Picardeau M."/>
        </authorList>
    </citation>
    <scope>NUCLEOTIDE SEQUENCE [LARGE SCALE GENOMIC DNA]</scope>
    <source>
        <strain evidence="3">201800293</strain>
    </source>
</reference>
<keyword evidence="4" id="KW-1185">Reference proteome</keyword>
<dbReference type="Pfam" id="PF12895">
    <property type="entry name" value="ANAPC3"/>
    <property type="match status" value="1"/>
</dbReference>
<evidence type="ECO:0000256" key="1">
    <source>
        <dbReference type="ARBA" id="ARBA00022737"/>
    </source>
</evidence>
<evidence type="ECO:0000313" key="4">
    <source>
        <dbReference type="Proteomes" id="UP000297239"/>
    </source>
</evidence>
<evidence type="ECO:0000313" key="3">
    <source>
        <dbReference type="EMBL" id="TGK76669.1"/>
    </source>
</evidence>
<dbReference type="Gene3D" id="1.25.40.10">
    <property type="entry name" value="Tetratricopeptide repeat domain"/>
    <property type="match status" value="1"/>
</dbReference>
<dbReference type="InterPro" id="IPR011990">
    <property type="entry name" value="TPR-like_helical_dom_sf"/>
</dbReference>
<comment type="caution">
    <text evidence="3">The sequence shown here is derived from an EMBL/GenBank/DDBJ whole genome shotgun (WGS) entry which is preliminary data.</text>
</comment>
<name>A0A6N4Q933_9LEPT</name>
<sequence>MKHLIYAFATTCLLVTSLYSQEKEQVGSAYFQAVDEYKVKNYNKSIELVKGLLADGKSSYEFYALLAFNYDKLNDFENSYKNILEARKRKPDDEDLLQGSLAILTRHKKWKPAIELAEKTIPLYPQNPEVRYFYALALSERGASKTALSQIEKAKAGSPSDFRMLELEGKIYYNLKNYDKADVSLRWASSLNQKSPEIWNNLALVQESLYKSNKKLGKKSQANTYLSEAKECIQKASDLNGESNTIKENSKRIVALNEL</sequence>
<dbReference type="Proteomes" id="UP000297239">
    <property type="component" value="Unassembled WGS sequence"/>
</dbReference>
<gene>
    <name evidence="3" type="ORF">EHQ18_01505</name>
</gene>
<proteinExistence type="predicted"/>
<keyword evidence="1" id="KW-0677">Repeat</keyword>
<dbReference type="AlphaFoldDB" id="A0A6N4Q933"/>
<dbReference type="PANTHER" id="PTHR44943">
    <property type="entry name" value="CELLULOSE SYNTHASE OPERON PROTEIN C"/>
    <property type="match status" value="1"/>
</dbReference>
<keyword evidence="2" id="KW-0802">TPR repeat</keyword>
<dbReference type="OrthoDB" id="324977at2"/>
<accession>A0A6N4Q933</accession>
<dbReference type="InterPro" id="IPR051685">
    <property type="entry name" value="Ycf3/AcsC/BcsC/TPR_MFPF"/>
</dbReference>
<dbReference type="SUPFAM" id="SSF48452">
    <property type="entry name" value="TPR-like"/>
    <property type="match status" value="2"/>
</dbReference>
<protein>
    <submittedName>
        <fullName evidence="3">Uncharacterized protein</fullName>
    </submittedName>
</protein>
<dbReference type="PANTHER" id="PTHR44943:SF8">
    <property type="entry name" value="TPR REPEAT-CONTAINING PROTEIN MJ0263"/>
    <property type="match status" value="1"/>
</dbReference>
<dbReference type="RefSeq" id="WP_135631410.1">
    <property type="nucleotide sequence ID" value="NZ_JAMQPQ010000004.1"/>
</dbReference>
<organism evidence="3 4">
    <name type="scientific">Leptospira kanakyensis</name>
    <dbReference type="NCBI Taxonomy" id="2484968"/>
    <lineage>
        <taxon>Bacteria</taxon>
        <taxon>Pseudomonadati</taxon>
        <taxon>Spirochaetota</taxon>
        <taxon>Spirochaetia</taxon>
        <taxon>Leptospirales</taxon>
        <taxon>Leptospiraceae</taxon>
        <taxon>Leptospira</taxon>
    </lineage>
</organism>
<dbReference type="EMBL" id="RQFF01000007">
    <property type="protein sequence ID" value="TGK76669.1"/>
    <property type="molecule type" value="Genomic_DNA"/>
</dbReference>